<proteinExistence type="predicted"/>
<dbReference type="PANTHER" id="PTHR21446">
    <property type="entry name" value="DUF3504 DOMAIN-CONTAINING PROTEIN"/>
    <property type="match status" value="1"/>
</dbReference>
<sequence length="467" mass="52533">MACSKRFAEFTQEELLSKRNKLNPENTKRANEGAANILREYIKQRKQNVDFESFTPEQLDEVLGHFYLGARTMQGETYRGKSLSSLRYSLNRYLKAPPHMKRFDIIHDPPFHDSNESYKVAMQEAKAEGTGNIRHTPVVSENHRRELYTSLHLNPNTPVGLANKVQFDVRLYFCRRANENMESMTKSTFCVRVDENTNRKYVMKMEDELTKNHRGMDDTFAAGVMVETGDPIYCPVRSFERYISLLNPNTDRLWQYPKSSFALDDTCWFQNKPIGVGTLRHFMQKLSAACCLGVQYTNHSIRATGITILAENNFSTVDIMAVSGQRSVNSLAHYQQTSRAKKMVMAGAIAADLIPPTQLSTLQGPSRRTATVTSQSIQGLSSNTPPKSTPPKRKIAGAPIQTGDLTMCDADMQSFFAEENAPEDLSLPVNQTAGAVVNSATLTEQTQSMFQNCNFQGATLSFVFHKN</sequence>
<evidence type="ECO:0000256" key="1">
    <source>
        <dbReference type="ARBA" id="ARBA00023172"/>
    </source>
</evidence>
<dbReference type="InterPro" id="IPR013762">
    <property type="entry name" value="Integrase-like_cat_sf"/>
</dbReference>
<protein>
    <recommendedName>
        <fullName evidence="5">KCTD1_15</fullName>
    </recommendedName>
</protein>
<dbReference type="GO" id="GO:0006310">
    <property type="term" value="P:DNA recombination"/>
    <property type="evidence" value="ECO:0007669"/>
    <property type="project" value="UniProtKB-KW"/>
</dbReference>
<reference evidence="3 4" key="1">
    <citation type="submission" date="2024-02" db="EMBL/GenBank/DDBJ databases">
        <title>Chromosome-scale genome assembly of the rough periwinkle Littorina saxatilis.</title>
        <authorList>
            <person name="De Jode A."/>
            <person name="Faria R."/>
            <person name="Formenti G."/>
            <person name="Sims Y."/>
            <person name="Smith T.P."/>
            <person name="Tracey A."/>
            <person name="Wood J.M.D."/>
            <person name="Zagrodzka Z.B."/>
            <person name="Johannesson K."/>
            <person name="Butlin R.K."/>
            <person name="Leder E.H."/>
        </authorList>
    </citation>
    <scope>NUCLEOTIDE SEQUENCE [LARGE SCALE GENOMIC DNA]</scope>
    <source>
        <strain evidence="3">Snail1</strain>
        <tissue evidence="3">Muscle</tissue>
    </source>
</reference>
<gene>
    <name evidence="3" type="ORF">V1264_017556</name>
</gene>
<accession>A0AAN9BIW2</accession>
<dbReference type="GO" id="GO:0015074">
    <property type="term" value="P:DNA integration"/>
    <property type="evidence" value="ECO:0007669"/>
    <property type="project" value="InterPro"/>
</dbReference>
<evidence type="ECO:0000313" key="4">
    <source>
        <dbReference type="Proteomes" id="UP001374579"/>
    </source>
</evidence>
<dbReference type="EMBL" id="JBAMIC010000007">
    <property type="protein sequence ID" value="KAK7106287.1"/>
    <property type="molecule type" value="Genomic_DNA"/>
</dbReference>
<feature type="compositionally biased region" description="Polar residues" evidence="2">
    <location>
        <begin position="360"/>
        <end position="380"/>
    </location>
</feature>
<evidence type="ECO:0000256" key="2">
    <source>
        <dbReference type="SAM" id="MobiDB-lite"/>
    </source>
</evidence>
<feature type="region of interest" description="Disordered" evidence="2">
    <location>
        <begin position="360"/>
        <end position="394"/>
    </location>
</feature>
<comment type="caution">
    <text evidence="3">The sequence shown here is derived from an EMBL/GenBank/DDBJ whole genome shotgun (WGS) entry which is preliminary data.</text>
</comment>
<keyword evidence="4" id="KW-1185">Reference proteome</keyword>
<dbReference type="AlphaFoldDB" id="A0AAN9BIW2"/>
<dbReference type="InterPro" id="IPR011010">
    <property type="entry name" value="DNA_brk_join_enz"/>
</dbReference>
<dbReference type="PANTHER" id="PTHR21446:SF6">
    <property type="entry name" value="MITOCHONDRIAL ANTIVIRAL-SIGNALING PROTEIN"/>
    <property type="match status" value="1"/>
</dbReference>
<organism evidence="3 4">
    <name type="scientific">Littorina saxatilis</name>
    <dbReference type="NCBI Taxonomy" id="31220"/>
    <lineage>
        <taxon>Eukaryota</taxon>
        <taxon>Metazoa</taxon>
        <taxon>Spiralia</taxon>
        <taxon>Lophotrochozoa</taxon>
        <taxon>Mollusca</taxon>
        <taxon>Gastropoda</taxon>
        <taxon>Caenogastropoda</taxon>
        <taxon>Littorinimorpha</taxon>
        <taxon>Littorinoidea</taxon>
        <taxon>Littorinidae</taxon>
        <taxon>Littorina</taxon>
    </lineage>
</organism>
<evidence type="ECO:0008006" key="5">
    <source>
        <dbReference type="Google" id="ProtNLM"/>
    </source>
</evidence>
<name>A0AAN9BIW2_9CAEN</name>
<evidence type="ECO:0000313" key="3">
    <source>
        <dbReference type="EMBL" id="KAK7106287.1"/>
    </source>
</evidence>
<dbReference type="Gene3D" id="1.10.443.10">
    <property type="entry name" value="Intergrase catalytic core"/>
    <property type="match status" value="1"/>
</dbReference>
<dbReference type="Proteomes" id="UP001374579">
    <property type="component" value="Unassembled WGS sequence"/>
</dbReference>
<dbReference type="SUPFAM" id="SSF56349">
    <property type="entry name" value="DNA breaking-rejoining enzymes"/>
    <property type="match status" value="1"/>
</dbReference>
<keyword evidence="1" id="KW-0233">DNA recombination</keyword>
<dbReference type="GO" id="GO:0003677">
    <property type="term" value="F:DNA binding"/>
    <property type="evidence" value="ECO:0007669"/>
    <property type="project" value="InterPro"/>
</dbReference>
<dbReference type="InterPro" id="IPR052787">
    <property type="entry name" value="MAVS"/>
</dbReference>